<feature type="domain" description="Extracellular mutant protein 11 C-terminal" evidence="2">
    <location>
        <begin position="336"/>
        <end position="463"/>
    </location>
</feature>
<feature type="region of interest" description="Disordered" evidence="1">
    <location>
        <begin position="137"/>
        <end position="168"/>
    </location>
</feature>
<protein>
    <recommendedName>
        <fullName evidence="2">Extracellular mutant protein 11 C-terminal domain-containing protein</fullName>
    </recommendedName>
</protein>
<dbReference type="GO" id="GO:0017025">
    <property type="term" value="F:TBP-class protein binding"/>
    <property type="evidence" value="ECO:0007669"/>
    <property type="project" value="TreeGrafter"/>
</dbReference>
<reference evidence="3 4" key="1">
    <citation type="journal article" date="2016" name="Sci. Rep.">
        <title>Peltaster fructicola genome reveals evolution from an invasive phytopathogen to an ectophytic parasite.</title>
        <authorList>
            <person name="Xu C."/>
            <person name="Chen H."/>
            <person name="Gleason M.L."/>
            <person name="Xu J.R."/>
            <person name="Liu H."/>
            <person name="Zhang R."/>
            <person name="Sun G."/>
        </authorList>
    </citation>
    <scope>NUCLEOTIDE SEQUENCE [LARGE SCALE GENOMIC DNA]</scope>
    <source>
        <strain evidence="3 4">LNHT1506</strain>
    </source>
</reference>
<organism evidence="3 4">
    <name type="scientific">Peltaster fructicola</name>
    <dbReference type="NCBI Taxonomy" id="286661"/>
    <lineage>
        <taxon>Eukaryota</taxon>
        <taxon>Fungi</taxon>
        <taxon>Dikarya</taxon>
        <taxon>Ascomycota</taxon>
        <taxon>Pezizomycotina</taxon>
        <taxon>Dothideomycetes</taxon>
        <taxon>Dothideomycetes incertae sedis</taxon>
        <taxon>Peltaster</taxon>
    </lineage>
</organism>
<dbReference type="GO" id="GO:0070860">
    <property type="term" value="C:RNA polymerase I core factor complex"/>
    <property type="evidence" value="ECO:0007669"/>
    <property type="project" value="TreeGrafter"/>
</dbReference>
<feature type="region of interest" description="Disordered" evidence="1">
    <location>
        <begin position="30"/>
        <end position="52"/>
    </location>
</feature>
<gene>
    <name evidence="3" type="ORF">AMS68_006451</name>
</gene>
<dbReference type="PANTHER" id="PTHR28244:SF1">
    <property type="entry name" value="RNA POLYMERASE I-SPECIFIC TRANSCRIPTION INITIATION FACTOR RRN11"/>
    <property type="match status" value="1"/>
</dbReference>
<dbReference type="Proteomes" id="UP000503462">
    <property type="component" value="Chromosome 4"/>
</dbReference>
<dbReference type="OrthoDB" id="5346740at2759"/>
<feature type="compositionally biased region" description="Basic residues" evidence="1">
    <location>
        <begin position="35"/>
        <end position="46"/>
    </location>
</feature>
<dbReference type="PANTHER" id="PTHR28244">
    <property type="entry name" value="RNA POLYMERASE I-SPECIFIC TRANSCRIPTION INITIATION FACTOR RRN11"/>
    <property type="match status" value="1"/>
</dbReference>
<sequence>MLAHVEKRNSRNDEARITAAEAEKLKIPLPAIGKEHKRQYRQPRRTTSKDSKITKAISQNANVDDNIADDIATPNVNVHALGAKTSWQTHAQPFGDNDLAEFEDIEDLFVYQTLDDQQIDAMKQRLAGGDGYKSTDKYIEGDSYPDTTSGRLTDVDVGDPPGDVSVPTIHDTVGMAVSRTRSAGKSVTRINQPIHTGQDREDAMPALTNTQAFFKRSDDVAAVAPSFQMSALRRDDNRKRPVTVQPQPLTKPQNRPNSQVHLYQQAKSLRDDTTDGDFARGARFREHKMPTRTEAPLLDNSNDYIDHTLQPDPTYGLYSADADQADTDTMQSDALDYDLHTLHKMEYKQLREESFDHDPHGKPFPDEDVTLSVKLNSLMALTPEEWTEFFYSLPIDEWEDAGDWFIDQYSSKLASLKHLRRQRRTMAQAFEVDVEQRQQAVVDKRIAIRNTMNSMRTHGAQVLITPIKQAS</sequence>
<feature type="region of interest" description="Disordered" evidence="1">
    <location>
        <begin position="229"/>
        <end position="259"/>
    </location>
</feature>
<evidence type="ECO:0000256" key="1">
    <source>
        <dbReference type="SAM" id="MobiDB-lite"/>
    </source>
</evidence>
<dbReference type="Pfam" id="PF15463">
    <property type="entry name" value="ECM11"/>
    <property type="match status" value="1"/>
</dbReference>
<accession>A0A6H0Y1P9</accession>
<dbReference type="GO" id="GO:0042790">
    <property type="term" value="P:nucleolar large rRNA transcription by RNA polymerase I"/>
    <property type="evidence" value="ECO:0007669"/>
    <property type="project" value="TreeGrafter"/>
</dbReference>
<evidence type="ECO:0000313" key="3">
    <source>
        <dbReference type="EMBL" id="QIX00934.1"/>
    </source>
</evidence>
<name>A0A6H0Y1P9_9PEZI</name>
<keyword evidence="4" id="KW-1185">Reference proteome</keyword>
<feature type="compositionally biased region" description="Low complexity" evidence="1">
    <location>
        <begin position="158"/>
        <end position="167"/>
    </location>
</feature>
<dbReference type="AlphaFoldDB" id="A0A6H0Y1P9"/>
<evidence type="ECO:0000313" key="4">
    <source>
        <dbReference type="Proteomes" id="UP000503462"/>
    </source>
</evidence>
<dbReference type="GO" id="GO:0001164">
    <property type="term" value="F:RNA polymerase I core promoter sequence-specific DNA binding"/>
    <property type="evidence" value="ECO:0007669"/>
    <property type="project" value="TreeGrafter"/>
</dbReference>
<evidence type="ECO:0000259" key="2">
    <source>
        <dbReference type="Pfam" id="PF15463"/>
    </source>
</evidence>
<proteinExistence type="predicted"/>
<dbReference type="InterPro" id="IPR053029">
    <property type="entry name" value="RNA_pol_I-specific_init_factor"/>
</dbReference>
<dbReference type="EMBL" id="CP051142">
    <property type="protein sequence ID" value="QIX00934.1"/>
    <property type="molecule type" value="Genomic_DNA"/>
</dbReference>
<feature type="compositionally biased region" description="Polar residues" evidence="1">
    <location>
        <begin position="244"/>
        <end position="259"/>
    </location>
</feature>
<dbReference type="InterPro" id="IPR029178">
    <property type="entry name" value="Ecm11_C"/>
</dbReference>